<dbReference type="AlphaFoldDB" id="A0A3P5ZNY2"/>
<reference evidence="2" key="1">
    <citation type="submission" date="2018-11" db="EMBL/GenBank/DDBJ databases">
        <authorList>
            <consortium name="Genoscope - CEA"/>
            <person name="William W."/>
        </authorList>
    </citation>
    <scope>NUCLEOTIDE SEQUENCE</scope>
</reference>
<feature type="non-terminal residue" evidence="2">
    <location>
        <position position="1"/>
    </location>
</feature>
<gene>
    <name evidence="2" type="ORF">BRAA03T12950Z</name>
    <name evidence="1" type="ORF">BRAPAZ1V2_A03P37980.2</name>
</gene>
<evidence type="ECO:0000313" key="2">
    <source>
        <dbReference type="EMBL" id="VDC81732.1"/>
    </source>
</evidence>
<feature type="non-terminal residue" evidence="2">
    <location>
        <position position="106"/>
    </location>
</feature>
<accession>A0A3P5ZNY2</accession>
<evidence type="ECO:0000313" key="1">
    <source>
        <dbReference type="EMBL" id="CAG7882455.1"/>
    </source>
</evidence>
<dbReference type="EMBL" id="LS974619">
    <property type="protein sequence ID" value="CAG7882455.1"/>
    <property type="molecule type" value="Genomic_DNA"/>
</dbReference>
<organism evidence="2">
    <name type="scientific">Brassica campestris</name>
    <name type="common">Field mustard</name>
    <dbReference type="NCBI Taxonomy" id="3711"/>
    <lineage>
        <taxon>Eukaryota</taxon>
        <taxon>Viridiplantae</taxon>
        <taxon>Streptophyta</taxon>
        <taxon>Embryophyta</taxon>
        <taxon>Tracheophyta</taxon>
        <taxon>Spermatophyta</taxon>
        <taxon>Magnoliopsida</taxon>
        <taxon>eudicotyledons</taxon>
        <taxon>Gunneridae</taxon>
        <taxon>Pentapetalae</taxon>
        <taxon>rosids</taxon>
        <taxon>malvids</taxon>
        <taxon>Brassicales</taxon>
        <taxon>Brassicaceae</taxon>
        <taxon>Brassiceae</taxon>
        <taxon>Brassica</taxon>
    </lineage>
</organism>
<sequence>MNMQDINHCEIKLRIQSFDFDAYEWLGTSMDIQEHGVWVKQEEKACSMQTLWQRDVWLATSECHLGGVGSDVNMVASTVRDVASQTFPFPQCSQSSSCCWLLPESG</sequence>
<protein>
    <submittedName>
        <fullName evidence="1">Uncharacterized protein</fullName>
    </submittedName>
</protein>
<name>A0A3P5ZNY2_BRACM</name>
<dbReference type="EMBL" id="LR031572">
    <property type="protein sequence ID" value="VDC81732.1"/>
    <property type="molecule type" value="Genomic_DNA"/>
</dbReference>
<proteinExistence type="predicted"/>
<dbReference type="Proteomes" id="UP000694005">
    <property type="component" value="Chromosome A03"/>
</dbReference>
<dbReference type="Gramene" id="A03p37980.2_BraZ1">
    <property type="protein sequence ID" value="A03p37980.2_BraZ1.CDS"/>
    <property type="gene ID" value="A03g37980.2_BraZ1"/>
</dbReference>